<dbReference type="Proteomes" id="UP001652662">
    <property type="component" value="Chromosome 28"/>
</dbReference>
<dbReference type="Pfam" id="PF15717">
    <property type="entry name" value="PCM1_C"/>
    <property type="match status" value="1"/>
</dbReference>
<sequence>MATGGGPFEEGMNDQDLPNWSNEGVDDRLNNMDWGGQQKKANRSSEKNKKKFGVESDKRVTNDISPESSPGVGRRRTKTPHTFPHSRYMTQMSVPEQAELEKLKQRINFSDLDQRSIGSDSQGRATAANNKRQLSENRKPFNFLPMQINTNRSKDATLSPQKREMIGSAQCKELFASALSNDLLQNCQVSEENGRGEPAMESSQIVSRLVQIRDYITKASSMREDLVEKNERSANVERLTHLIDHLKEQEKSYMKFLQKILARENEEEDVRTIDSAVGSGSVAESTSLNIDVQSEASDTTARDPQQEPMEEIENLKKQHDLLKRMLQQQEQLRALQGRQAALLALQHKAEQAIAVMDDSDKVAGAAPGHPTVPCRQPAHSPFHQREPLRVVAETTGSLSGVSITSELNEELNDLIQRFHNQLRDSQPPAVPDNRRQAESLSLSREVSQSRNPSVSEHLPDEKVQLFSKMRVLQEKKQKMDKLLGELHTLRDQHLNNSSFVPSSVSPQRSVDQRITSSAPSAPVGLAPVVNGESNSLTSSVPYPAASLVSQNESENEGHLNPTEKLQKLNEVRKRLNELRELVHYYEQTSDMMTDAVNENTKDEETEESEYDSEHENSEPVTNIRNPQVAATWNEVNSNSNAQCVSNNRDGRSVNSNCEINNRSAANIRALNMPPSLADCRYNREGEQGIHVAQGEDDEEEEEEAEDEEVSGASLSSQRSSLVDEAPEDAEFEQKISRLMAAKQKLRQLQDLVAMVQDDDAADQGVMSAHTSNLDDFYPAEDDTKQNANNTRGNANKTQKDAGVNEKAREKFYEAKLQQQQRELKQLQEERKKLIEIQEKIQALQKACPDLQLSATSAGNCPTKKYIPAVTSTPTVNENETSTSKSVFEPEDSSVVDNELWSEMRRHEMLREELRQRRKQLEALMAEHQRRQGLAATASPVAVSLRSDASENLCTPQQSRTEKTMATWGGSTQCALDEEGDEDGYLSEGIVRTDEEEEEEEQDASSNDNSSMYPPNSVNHNSYNVKETKNRWKNNRPFSADGNYRPLAKTRQQNISMQRQENLRWVSELSYVEEKEQWQEQINQLKKQLDFSVNICQTLMQDQQTLSCLLQTLLTGPYSVMPSNVASPQVHLIMHQLNQCYTQLTWQQNNVQRLKQMLNELMRQQNQHPEKPGSKERGSSASHPPPPSLFCPFSFPTQPVNLFNLPGFTNFSSFAPGMNFSPLFPSNFGDFSQNISAPTEQQQPLAQNSSGKTEYMAFPKPFESSSSIGAEKQRNQKQPEEEVENSRTPWLHDQEGEVEKPFIKTGFAVSVEKTTNSNRKNQLDTSRRRRQFDEESLESFSSMPDPVDPATVTKTFKTRKASAQASLASKDKTPKSKSKKRHSTQLKSRVKNIGYESASMSSTCEPCKSRNRHSAQTEEPVQAKVFSRKNHEQLDKIIKYSRSTEISSETGSDFSMFEALRDTIYSEVATLISQNESRPHFLIELFHELQLLNTDYLRQRALYALQDIVSRHISENHEKEGENVKSVNSGTWIASNSELTPSESLATTDDETFEKNFEREAHKISEQNDADNASVMSVSSNFEPFATDDLGNTVIHLDQALARMREYERMKTEAESNTNVRCTWIIEDEDGAAATTTTNNLEETPVIENHSSQQPLSEASTVPCPRIDTQQLDRQIKAIMKEVIPFLKEHMDEVCSSQLLTSVRRMVLTLTQQNDESKEFVKFFHKQLGSILQDSLAKFAGRKLKDCGEDLLVEISEVLFNELAFFKLMQDLDNNSITVKQRCKRKIEAAGVIQSYAKEAKRILEGDHGSPAGEIDDEDKDKDETETVKQTQTSEVYDGDGPKNVRSDVSDQEEDEESEECPVSINLSKTETQALTNYGSGEDENEDEEIEEFEEGPVDVQTSLQANTETTEENEHDDQVLQHDFEKSAESKNVPSEQEPSTSKDDQDSTPVKPCYLNILENEQPPNSTVQKDLLNTTDSSKQPNPLPLPLTEIETLVPRVKEVKSAQETPESSLAGSPDTESPVLVNDYEAESGNISQKSDEEDFVKVEDLPLKLTIYSEADLRKKMVEEEQRNHLSGEICEMQTEELAGNSQTLKEPETVGAQSV</sequence>
<dbReference type="InterPro" id="IPR031446">
    <property type="entry name" value="PCM1_C"/>
</dbReference>
<evidence type="ECO:0000256" key="2">
    <source>
        <dbReference type="SAM" id="MobiDB-lite"/>
    </source>
</evidence>
<feature type="coiled-coil region" evidence="1">
    <location>
        <begin position="903"/>
        <end position="930"/>
    </location>
</feature>
<evidence type="ECO:0000313" key="7">
    <source>
        <dbReference type="RefSeq" id="XP_070454350.1"/>
    </source>
</evidence>
<organism evidence="4 7">
    <name type="scientific">Equus przewalskii</name>
    <name type="common">Przewalski's horse</name>
    <name type="synonym">Equus caballus przewalskii</name>
    <dbReference type="NCBI Taxonomy" id="9798"/>
    <lineage>
        <taxon>Eukaryota</taxon>
        <taxon>Metazoa</taxon>
        <taxon>Chordata</taxon>
        <taxon>Craniata</taxon>
        <taxon>Vertebrata</taxon>
        <taxon>Euteleostomi</taxon>
        <taxon>Mammalia</taxon>
        <taxon>Eutheria</taxon>
        <taxon>Laurasiatheria</taxon>
        <taxon>Perissodactyla</taxon>
        <taxon>Equidae</taxon>
        <taxon>Equus</taxon>
    </lineage>
</organism>
<feature type="compositionally biased region" description="Acidic residues" evidence="2">
    <location>
        <begin position="601"/>
        <end position="610"/>
    </location>
</feature>
<feature type="region of interest" description="Disordered" evidence="2">
    <location>
        <begin position="1312"/>
        <end position="1387"/>
    </location>
</feature>
<feature type="region of interest" description="Disordered" evidence="2">
    <location>
        <begin position="2087"/>
        <end position="2106"/>
    </location>
</feature>
<dbReference type="RefSeq" id="XP_070454348.1">
    <property type="nucleotide sequence ID" value="XM_070598247.1"/>
</dbReference>
<dbReference type="InterPro" id="IPR024138">
    <property type="entry name" value="Pericentriolar_Pcm1"/>
</dbReference>
<keyword evidence="4" id="KW-1185">Reference proteome</keyword>
<feature type="compositionally biased region" description="Polar residues" evidence="2">
    <location>
        <begin position="1930"/>
        <end position="1940"/>
    </location>
</feature>
<feature type="compositionally biased region" description="Polar residues" evidence="2">
    <location>
        <begin position="1003"/>
        <end position="1024"/>
    </location>
</feature>
<feature type="coiled-coil region" evidence="1">
    <location>
        <begin position="1067"/>
        <end position="1094"/>
    </location>
</feature>
<keyword evidence="1" id="KW-0175">Coiled coil</keyword>
<feature type="compositionally biased region" description="Basic and acidic residues" evidence="2">
    <location>
        <begin position="1916"/>
        <end position="1929"/>
    </location>
</feature>
<feature type="region of interest" description="Disordered" evidence="2">
    <location>
        <begin position="1163"/>
        <end position="1189"/>
    </location>
</feature>
<feature type="region of interest" description="Disordered" evidence="2">
    <location>
        <begin position="1"/>
        <end position="92"/>
    </location>
</feature>
<feature type="region of interest" description="Disordered" evidence="2">
    <location>
        <begin position="594"/>
        <end position="622"/>
    </location>
</feature>
<feature type="domain" description="Pericentriolar material 1 protein C-terminal" evidence="3">
    <location>
        <begin position="1450"/>
        <end position="2080"/>
    </location>
</feature>
<evidence type="ECO:0000313" key="8">
    <source>
        <dbReference type="RefSeq" id="XP_070454351.1"/>
    </source>
</evidence>
<evidence type="ECO:0000313" key="5">
    <source>
        <dbReference type="RefSeq" id="XP_070454348.1"/>
    </source>
</evidence>
<feature type="compositionally biased region" description="Polar residues" evidence="2">
    <location>
        <begin position="785"/>
        <end position="796"/>
    </location>
</feature>
<evidence type="ECO:0000259" key="3">
    <source>
        <dbReference type="Pfam" id="PF15717"/>
    </source>
</evidence>
<feature type="region of interest" description="Disordered" evidence="2">
    <location>
        <begin position="946"/>
        <end position="967"/>
    </location>
</feature>
<feature type="compositionally biased region" description="Polar residues" evidence="2">
    <location>
        <begin position="1963"/>
        <end position="1983"/>
    </location>
</feature>
<feature type="coiled-coil region" evidence="1">
    <location>
        <begin position="809"/>
        <end position="846"/>
    </location>
</feature>
<feature type="compositionally biased region" description="Polar residues" evidence="2">
    <location>
        <begin position="949"/>
        <end position="958"/>
    </location>
</feature>
<dbReference type="RefSeq" id="XP_070454351.1">
    <property type="nucleotide sequence ID" value="XM_070598250.1"/>
</dbReference>
<feature type="compositionally biased region" description="Basic and acidic residues" evidence="2">
    <location>
        <begin position="1270"/>
        <end position="1279"/>
    </location>
</feature>
<feature type="compositionally biased region" description="Polar residues" evidence="2">
    <location>
        <begin position="2006"/>
        <end position="2015"/>
    </location>
</feature>
<gene>
    <name evidence="5 6 7 8" type="primary">PCM1</name>
</gene>
<dbReference type="RefSeq" id="XP_070454350.1">
    <property type="nucleotide sequence ID" value="XM_070598249.1"/>
</dbReference>
<feature type="region of interest" description="Disordered" evidence="2">
    <location>
        <begin position="1239"/>
        <end position="1296"/>
    </location>
</feature>
<feature type="region of interest" description="Disordered" evidence="2">
    <location>
        <begin position="691"/>
        <end position="727"/>
    </location>
</feature>
<feature type="coiled-coil region" evidence="1">
    <location>
        <begin position="731"/>
        <end position="758"/>
    </location>
</feature>
<feature type="compositionally biased region" description="Acidic residues" evidence="2">
    <location>
        <begin position="993"/>
        <end position="1002"/>
    </location>
</feature>
<evidence type="ECO:0000313" key="4">
    <source>
        <dbReference type="Proteomes" id="UP001652662"/>
    </source>
</evidence>
<feature type="compositionally biased region" description="Basic and acidic residues" evidence="2">
    <location>
        <begin position="1167"/>
        <end position="1177"/>
    </location>
</feature>
<dbReference type="PANTHER" id="PTHR14164:SF12">
    <property type="entry name" value="PERICENTRIOLAR MATERIAL 1 PROTEIN"/>
    <property type="match status" value="1"/>
</dbReference>
<feature type="region of interest" description="Disordered" evidence="2">
    <location>
        <begin position="284"/>
        <end position="308"/>
    </location>
</feature>
<dbReference type="GeneID" id="103556311"/>
<feature type="compositionally biased region" description="Polar residues" evidence="2">
    <location>
        <begin position="116"/>
        <end position="132"/>
    </location>
</feature>
<feature type="region of interest" description="Disordered" evidence="2">
    <location>
        <begin position="989"/>
        <end position="1043"/>
    </location>
</feature>
<feature type="compositionally biased region" description="Polar residues" evidence="2">
    <location>
        <begin position="1239"/>
        <end position="1251"/>
    </location>
</feature>
<feature type="compositionally biased region" description="Basic residues" evidence="2">
    <location>
        <begin position="1374"/>
        <end position="1387"/>
    </location>
</feature>
<feature type="region of interest" description="Disordered" evidence="2">
    <location>
        <begin position="111"/>
        <end position="139"/>
    </location>
</feature>
<proteinExistence type="predicted"/>
<feature type="compositionally biased region" description="Basic and acidic residues" evidence="2">
    <location>
        <begin position="43"/>
        <end position="61"/>
    </location>
</feature>
<feature type="compositionally biased region" description="Basic and acidic residues" evidence="2">
    <location>
        <begin position="1839"/>
        <end position="1848"/>
    </location>
</feature>
<reference evidence="5 6" key="1">
    <citation type="submission" date="2025-05" db="UniProtKB">
        <authorList>
            <consortium name="RefSeq"/>
        </authorList>
    </citation>
    <scope>IDENTIFICATION</scope>
    <source>
        <tissue evidence="5 6">Blood</tissue>
    </source>
</reference>
<evidence type="ECO:0000256" key="1">
    <source>
        <dbReference type="SAM" id="Coils"/>
    </source>
</evidence>
<feature type="compositionally biased region" description="Polar residues" evidence="2">
    <location>
        <begin position="438"/>
        <end position="454"/>
    </location>
</feature>
<dbReference type="RefSeq" id="XP_070454349.1">
    <property type="nucleotide sequence ID" value="XM_070598248.1"/>
</dbReference>
<accession>A0ABM4MNS5</accession>
<feature type="compositionally biased region" description="Polar residues" evidence="2">
    <location>
        <begin position="1864"/>
        <end position="1878"/>
    </location>
</feature>
<feature type="compositionally biased region" description="Acidic residues" evidence="2">
    <location>
        <begin position="1880"/>
        <end position="1896"/>
    </location>
</feature>
<feature type="compositionally biased region" description="Acidic residues" evidence="2">
    <location>
        <begin position="694"/>
        <end position="709"/>
    </location>
</feature>
<dbReference type="PANTHER" id="PTHR14164">
    <property type="entry name" value="PERICENTRIOLAR MATERIAL 1-RELATED"/>
    <property type="match status" value="1"/>
</dbReference>
<feature type="region of interest" description="Disordered" evidence="2">
    <location>
        <begin position="423"/>
        <end position="461"/>
    </location>
</feature>
<feature type="compositionally biased region" description="Acidic residues" evidence="2">
    <location>
        <begin position="1849"/>
        <end position="1859"/>
    </location>
</feature>
<feature type="compositionally biased region" description="Polar residues" evidence="2">
    <location>
        <begin position="284"/>
        <end position="299"/>
    </location>
</feature>
<feature type="region of interest" description="Disordered" evidence="2">
    <location>
        <begin position="1802"/>
        <end position="2024"/>
    </location>
</feature>
<feature type="region of interest" description="Disordered" evidence="2">
    <location>
        <begin position="774"/>
        <end position="802"/>
    </location>
</feature>
<protein>
    <submittedName>
        <fullName evidence="5 6">Pericentriolar material 1 protein isoform X5</fullName>
    </submittedName>
</protein>
<name>A0ABM4MNS5_EQUPR</name>
<feature type="compositionally biased region" description="Low complexity" evidence="2">
    <location>
        <begin position="710"/>
        <end position="720"/>
    </location>
</feature>
<feature type="region of interest" description="Disordered" evidence="2">
    <location>
        <begin position="1399"/>
        <end position="1420"/>
    </location>
</feature>
<evidence type="ECO:0000313" key="6">
    <source>
        <dbReference type="RefSeq" id="XP_070454349.1"/>
    </source>
</evidence>